<dbReference type="SMART" id="SM00950">
    <property type="entry name" value="Piwi"/>
    <property type="match status" value="1"/>
</dbReference>
<dbReference type="InterPro" id="IPR036397">
    <property type="entry name" value="RNaseH_sf"/>
</dbReference>
<feature type="compositionally biased region" description="Low complexity" evidence="7">
    <location>
        <begin position="30"/>
        <end position="43"/>
    </location>
</feature>
<reference evidence="10" key="1">
    <citation type="submission" date="2018-04" db="EMBL/GenBank/DDBJ databases">
        <authorList>
            <person name="Go L.Y."/>
            <person name="Mitchell J.A."/>
        </authorList>
    </citation>
    <scope>NUCLEOTIDE SEQUENCE</scope>
    <source>
        <tissue evidence="10">Whole organism</tissue>
    </source>
</reference>
<dbReference type="GO" id="GO:0061157">
    <property type="term" value="P:mRNA destabilization"/>
    <property type="evidence" value="ECO:0007669"/>
    <property type="project" value="UniProtKB-ARBA"/>
</dbReference>
<evidence type="ECO:0000256" key="5">
    <source>
        <dbReference type="ARBA" id="ARBA00023158"/>
    </source>
</evidence>
<proteinExistence type="inferred from homology"/>
<dbReference type="GO" id="GO:0003723">
    <property type="term" value="F:RNA binding"/>
    <property type="evidence" value="ECO:0007669"/>
    <property type="project" value="UniProtKB-KW"/>
</dbReference>
<dbReference type="SUPFAM" id="SSF53098">
    <property type="entry name" value="Ribonuclease H-like"/>
    <property type="match status" value="1"/>
</dbReference>
<dbReference type="Gene3D" id="2.170.260.10">
    <property type="entry name" value="paz domain"/>
    <property type="match status" value="1"/>
</dbReference>
<dbReference type="Gene3D" id="3.30.420.10">
    <property type="entry name" value="Ribonuclease H-like superfamily/Ribonuclease H"/>
    <property type="match status" value="1"/>
</dbReference>
<dbReference type="GO" id="GO:0034587">
    <property type="term" value="P:piRNA processing"/>
    <property type="evidence" value="ECO:0007669"/>
    <property type="project" value="UniProtKB-ARBA"/>
</dbReference>
<accession>A0A336KW68</accession>
<evidence type="ECO:0000256" key="2">
    <source>
        <dbReference type="ARBA" id="ARBA00022473"/>
    </source>
</evidence>
<gene>
    <name evidence="10" type="primary">CSON000429</name>
</gene>
<evidence type="ECO:0000256" key="3">
    <source>
        <dbReference type="ARBA" id="ARBA00022490"/>
    </source>
</evidence>
<dbReference type="FunFam" id="2.170.260.10:FF:000003">
    <property type="entry name" value="Piwi-like RNA-mediated gene silencing 2"/>
    <property type="match status" value="1"/>
</dbReference>
<dbReference type="GO" id="GO:0004521">
    <property type="term" value="F:RNA endonuclease activity"/>
    <property type="evidence" value="ECO:0007669"/>
    <property type="project" value="UniProtKB-ARBA"/>
</dbReference>
<dbReference type="OMA" id="ADWQMAF"/>
<feature type="compositionally biased region" description="Polar residues" evidence="7">
    <location>
        <begin position="53"/>
        <end position="62"/>
    </location>
</feature>
<dbReference type="InterPro" id="IPR036085">
    <property type="entry name" value="PAZ_dom_sf"/>
</dbReference>
<dbReference type="PANTHER" id="PTHR22891">
    <property type="entry name" value="EUKARYOTIC TRANSLATION INITIATION FACTOR 2C"/>
    <property type="match status" value="1"/>
</dbReference>
<protein>
    <submittedName>
        <fullName evidence="10">CSON000429 protein</fullName>
    </submittedName>
</protein>
<feature type="region of interest" description="Disordered" evidence="7">
    <location>
        <begin position="1"/>
        <end position="81"/>
    </location>
</feature>
<dbReference type="PROSITE" id="PS50822">
    <property type="entry name" value="PIWI"/>
    <property type="match status" value="1"/>
</dbReference>
<dbReference type="Gene3D" id="3.40.50.2300">
    <property type="match status" value="1"/>
</dbReference>
<dbReference type="Pfam" id="PF02170">
    <property type="entry name" value="PAZ"/>
    <property type="match status" value="1"/>
</dbReference>
<comment type="subcellular location">
    <subcellularLocation>
        <location evidence="1">Cytoplasm</location>
    </subcellularLocation>
</comment>
<dbReference type="Pfam" id="PF23278">
    <property type="entry name" value="Piwi_N"/>
    <property type="match status" value="1"/>
</dbReference>
<sequence>MDRARGRFNQGGYDSPRDRGDGRGSGGSGNNSPYAGPSSSGNGNDYKRKRESSVASDSSTLSELKRQRSGPKHGKIERRLRVDLDYTRPEGVVKTGYGSKDAAVQQVVHLTANYFHLTNKPNFIVYLYHVDMEPDIDVTIIKKAVFRDNTTHITFGKIYDGTNLYTTRKFDNDPYEIEGTRKDGEKVKITIKFVKEVSSFQDLGIYQLLNSIKRRAIEGLKLQLVGRNFYDAVAKIPIPNLRLEIWPGYVTSIRQHDANLLMCCELDSKVMRMETLYEIYRGCVKNHRDYKVAFYKEVIGRTVLTDYNNKTYRIDDVDYEQTPESTFETKAGPVSFKDYYLKRYNIRLRSLDQPLLMSRSKEKRKRGGEAEIIALIPELCRATGITEEMRSNFQSMRNLSEIMRLNPMKRVDRLRTFSRRLNDTPECRQALNQLEMKLDSDLISIEGRLIPKPEILFGRQGAKVSKEFSHDLRNLGLYKPGVLNNWVAISTERDARATEDFCRALKQSVERSGLQIYNPRFVHLRGDHKDELIRKIDDVVNQDPQIILFVVPNNQADRYQAIKKKLCIEKSVPSQVVVARTIQPKGGRGPNLSVATKVAVQMSCKIGGAPWGIKVPLTGMLIIGFDVSHDTKNKKITFGALVASLDQNQSKFFSCVSQHQDDAQLSTDFTLNVMKAIKEFQKVNGSNPTKLLIYRDGVGEGQIAHVRTYEKEPLEKMLKSQFGEDFRFAFVIVNKKTNTRLFSMDRGNPQNPPPGTVCDTKITLPERYDFFLIPTDCRQGTVSPTYFNVIADTLGLPAAKMQMLTYYLCHGYFNWTDAITVPAVIKLAGKLAFLCSQHLHQAPAIWQQQRLYFL</sequence>
<dbReference type="GO" id="GO:0043186">
    <property type="term" value="C:P granule"/>
    <property type="evidence" value="ECO:0007669"/>
    <property type="project" value="UniProtKB-ARBA"/>
</dbReference>
<evidence type="ECO:0000313" key="10">
    <source>
        <dbReference type="EMBL" id="SSX08848.1"/>
    </source>
</evidence>
<dbReference type="InterPro" id="IPR003100">
    <property type="entry name" value="PAZ_dom"/>
</dbReference>
<comment type="similarity">
    <text evidence="6">Belongs to the argonaute family. Piwi subfamily.</text>
</comment>
<dbReference type="SUPFAM" id="SSF101690">
    <property type="entry name" value="PAZ domain"/>
    <property type="match status" value="1"/>
</dbReference>
<name>A0A336KW68_CULSO</name>
<dbReference type="CDD" id="cd02845">
    <property type="entry name" value="PAZ_piwi_like"/>
    <property type="match status" value="1"/>
</dbReference>
<evidence type="ECO:0000256" key="1">
    <source>
        <dbReference type="ARBA" id="ARBA00004496"/>
    </source>
</evidence>
<evidence type="ECO:0000313" key="11">
    <source>
        <dbReference type="EMBL" id="SSX28760.1"/>
    </source>
</evidence>
<dbReference type="PROSITE" id="PS50821">
    <property type="entry name" value="PAZ"/>
    <property type="match status" value="1"/>
</dbReference>
<dbReference type="InterPro" id="IPR012337">
    <property type="entry name" value="RNaseH-like_sf"/>
</dbReference>
<feature type="compositionally biased region" description="Basic residues" evidence="7">
    <location>
        <begin position="67"/>
        <end position="76"/>
    </location>
</feature>
<dbReference type="GO" id="GO:0035194">
    <property type="term" value="P:regulatory ncRNA-mediated post-transcriptional gene silencing"/>
    <property type="evidence" value="ECO:0007669"/>
    <property type="project" value="UniProtKB-ARBA"/>
</dbReference>
<dbReference type="AlphaFoldDB" id="A0A336KW68"/>
<dbReference type="SMART" id="SM00949">
    <property type="entry name" value="PAZ"/>
    <property type="match status" value="1"/>
</dbReference>
<evidence type="ECO:0000259" key="8">
    <source>
        <dbReference type="PROSITE" id="PS50821"/>
    </source>
</evidence>
<organism evidence="10">
    <name type="scientific">Culicoides sonorensis</name>
    <name type="common">Biting midge</name>
    <dbReference type="NCBI Taxonomy" id="179676"/>
    <lineage>
        <taxon>Eukaryota</taxon>
        <taxon>Metazoa</taxon>
        <taxon>Ecdysozoa</taxon>
        <taxon>Arthropoda</taxon>
        <taxon>Hexapoda</taxon>
        <taxon>Insecta</taxon>
        <taxon>Pterygota</taxon>
        <taxon>Neoptera</taxon>
        <taxon>Endopterygota</taxon>
        <taxon>Diptera</taxon>
        <taxon>Nematocera</taxon>
        <taxon>Chironomoidea</taxon>
        <taxon>Ceratopogonidae</taxon>
        <taxon>Ceratopogoninae</taxon>
        <taxon>Culicoides</taxon>
        <taxon>Monoculicoides</taxon>
    </lineage>
</organism>
<keyword evidence="5" id="KW-0943">RNA-mediated gene silencing</keyword>
<dbReference type="EMBL" id="UFQS01001075">
    <property type="protein sequence ID" value="SSX08848.1"/>
    <property type="molecule type" value="Genomic_DNA"/>
</dbReference>
<reference evidence="11" key="2">
    <citation type="submission" date="2018-07" db="EMBL/GenBank/DDBJ databases">
        <authorList>
            <person name="Quirk P.G."/>
            <person name="Krulwich T.A."/>
        </authorList>
    </citation>
    <scope>NUCLEOTIDE SEQUENCE</scope>
</reference>
<keyword evidence="4" id="KW-0694">RNA-binding</keyword>
<dbReference type="Pfam" id="PF02171">
    <property type="entry name" value="Piwi"/>
    <property type="match status" value="1"/>
</dbReference>
<dbReference type="InterPro" id="IPR003165">
    <property type="entry name" value="Piwi"/>
</dbReference>
<dbReference type="EMBL" id="UFQT01001075">
    <property type="protein sequence ID" value="SSX28760.1"/>
    <property type="molecule type" value="Genomic_DNA"/>
</dbReference>
<evidence type="ECO:0000256" key="6">
    <source>
        <dbReference type="ARBA" id="ARBA00038291"/>
    </source>
</evidence>
<dbReference type="VEuPathDB" id="VectorBase:CSON000429"/>
<evidence type="ECO:0000259" key="9">
    <source>
        <dbReference type="PROSITE" id="PS50822"/>
    </source>
</evidence>
<keyword evidence="2" id="KW-0217">Developmental protein</keyword>
<feature type="domain" description="Piwi" evidence="9">
    <location>
        <begin position="546"/>
        <end position="840"/>
    </location>
</feature>
<dbReference type="CDD" id="cd04658">
    <property type="entry name" value="Piwi_piwi-like_Euk"/>
    <property type="match status" value="1"/>
</dbReference>
<evidence type="ECO:0000256" key="7">
    <source>
        <dbReference type="SAM" id="MobiDB-lite"/>
    </source>
</evidence>
<keyword evidence="3" id="KW-0963">Cytoplasm</keyword>
<evidence type="ECO:0000256" key="4">
    <source>
        <dbReference type="ARBA" id="ARBA00022884"/>
    </source>
</evidence>
<feature type="domain" description="PAZ" evidence="8">
    <location>
        <begin position="275"/>
        <end position="384"/>
    </location>
</feature>